<dbReference type="SUPFAM" id="SSF56784">
    <property type="entry name" value="HAD-like"/>
    <property type="match status" value="1"/>
</dbReference>
<organism evidence="3 4">
    <name type="scientific">Paenibacillus athensensis</name>
    <dbReference type="NCBI Taxonomy" id="1967502"/>
    <lineage>
        <taxon>Bacteria</taxon>
        <taxon>Bacillati</taxon>
        <taxon>Bacillota</taxon>
        <taxon>Bacilli</taxon>
        <taxon>Bacillales</taxon>
        <taxon>Paenibacillaceae</taxon>
        <taxon>Paenibacillus</taxon>
    </lineage>
</organism>
<evidence type="ECO:0000313" key="4">
    <source>
        <dbReference type="Proteomes" id="UP000298246"/>
    </source>
</evidence>
<dbReference type="OrthoDB" id="278110at2"/>
<keyword evidence="4" id="KW-1185">Reference proteome</keyword>
<sequence>MQRYKATLLFDLDDVLADFLTALLNEYNGRYNDRLTLDDVTEWDLSRSVKPECGRRVYDLFQTPGLFRQLSPKPHAADVLQRLSSRGFEIVIVSDSPPGHAYCDYRQDASRVSNPTDDKRKWLREHLPMVDPHNLIITGQKWRVAGDLLIDDKPETYETFVSLGSRCLLMDQPYNRHVAGALRARDLLEAEATILALFGD</sequence>
<proteinExistence type="inferred from homology"/>
<feature type="active site" description="Proton donor" evidence="2">
    <location>
        <position position="13"/>
    </location>
</feature>
<dbReference type="InterPro" id="IPR036412">
    <property type="entry name" value="HAD-like_sf"/>
</dbReference>
<dbReference type="Pfam" id="PF06941">
    <property type="entry name" value="NT5C"/>
    <property type="match status" value="1"/>
</dbReference>
<dbReference type="RefSeq" id="WP_134756672.1">
    <property type="nucleotide sequence ID" value="NZ_MYFO02000003.1"/>
</dbReference>
<comment type="caution">
    <text evidence="3">The sequence shown here is derived from an EMBL/GenBank/DDBJ whole genome shotgun (WGS) entry which is preliminary data.</text>
</comment>
<evidence type="ECO:0000256" key="2">
    <source>
        <dbReference type="PIRSR" id="PIRSR610708-1"/>
    </source>
</evidence>
<dbReference type="GO" id="GO:0009223">
    <property type="term" value="P:pyrimidine deoxyribonucleotide catabolic process"/>
    <property type="evidence" value="ECO:0007669"/>
    <property type="project" value="TreeGrafter"/>
</dbReference>
<dbReference type="PANTHER" id="PTHR16504">
    <property type="entry name" value="5'(3')-DEOXYRIBONUCLEOTIDASE"/>
    <property type="match status" value="1"/>
</dbReference>
<dbReference type="Gene3D" id="3.40.50.1000">
    <property type="entry name" value="HAD superfamily/HAD-like"/>
    <property type="match status" value="1"/>
</dbReference>
<dbReference type="Gene3D" id="1.10.40.40">
    <property type="entry name" value="Deoxyribonucleotidase, domain 2"/>
    <property type="match status" value="1"/>
</dbReference>
<name>A0A4Y8PSP3_9BACL</name>
<feature type="active site" description="Nucleophile" evidence="2">
    <location>
        <position position="11"/>
    </location>
</feature>
<evidence type="ECO:0000256" key="1">
    <source>
        <dbReference type="ARBA" id="ARBA00009589"/>
    </source>
</evidence>
<dbReference type="EMBL" id="MYFO01000041">
    <property type="protein sequence ID" value="TFE83907.1"/>
    <property type="molecule type" value="Genomic_DNA"/>
</dbReference>
<dbReference type="InterPro" id="IPR010708">
    <property type="entry name" value="5'(3')-deoxyribonucleotidase"/>
</dbReference>
<dbReference type="InterPro" id="IPR023214">
    <property type="entry name" value="HAD_sf"/>
</dbReference>
<dbReference type="AlphaFoldDB" id="A0A4Y8PSP3"/>
<gene>
    <name evidence="3" type="ORF">B5M42_21645</name>
</gene>
<dbReference type="Proteomes" id="UP000298246">
    <property type="component" value="Unassembled WGS sequence"/>
</dbReference>
<dbReference type="PANTHER" id="PTHR16504:SF4">
    <property type="entry name" value="5'(3')-DEOXYRIBONUCLEOTIDASE"/>
    <property type="match status" value="1"/>
</dbReference>
<evidence type="ECO:0000313" key="3">
    <source>
        <dbReference type="EMBL" id="TFE83907.1"/>
    </source>
</evidence>
<protein>
    <submittedName>
        <fullName evidence="3">Uncharacterized protein</fullName>
    </submittedName>
</protein>
<reference evidence="3 4" key="1">
    <citation type="submission" date="2017-03" db="EMBL/GenBank/DDBJ databases">
        <title>Isolation of Levoglucosan Utilizing Bacteria.</title>
        <authorList>
            <person name="Arya A.S."/>
        </authorList>
    </citation>
    <scope>NUCLEOTIDE SEQUENCE [LARGE SCALE GENOMIC DNA]</scope>
    <source>
        <strain evidence="3 4">MEC069</strain>
    </source>
</reference>
<dbReference type="GO" id="GO:0008253">
    <property type="term" value="F:5'-nucleotidase activity"/>
    <property type="evidence" value="ECO:0007669"/>
    <property type="project" value="InterPro"/>
</dbReference>
<comment type="similarity">
    <text evidence="1">Belongs to the 5'(3')-deoxyribonucleotidase family.</text>
</comment>
<accession>A0A4Y8PSP3</accession>